<organism evidence="1 2">
    <name type="scientific">Clitoria ternatea</name>
    <name type="common">Butterfly pea</name>
    <dbReference type="NCBI Taxonomy" id="43366"/>
    <lineage>
        <taxon>Eukaryota</taxon>
        <taxon>Viridiplantae</taxon>
        <taxon>Streptophyta</taxon>
        <taxon>Embryophyta</taxon>
        <taxon>Tracheophyta</taxon>
        <taxon>Spermatophyta</taxon>
        <taxon>Magnoliopsida</taxon>
        <taxon>eudicotyledons</taxon>
        <taxon>Gunneridae</taxon>
        <taxon>Pentapetalae</taxon>
        <taxon>rosids</taxon>
        <taxon>fabids</taxon>
        <taxon>Fabales</taxon>
        <taxon>Fabaceae</taxon>
        <taxon>Papilionoideae</taxon>
        <taxon>50 kb inversion clade</taxon>
        <taxon>NPAAA clade</taxon>
        <taxon>indigoferoid/millettioid clade</taxon>
        <taxon>Phaseoleae</taxon>
        <taxon>Clitoria</taxon>
    </lineage>
</organism>
<sequence length="135" mass="15015">MVMAWWRGRKWHDGDEGSWKKEKIVMSGERERGPSVFKAVTEAFVKASAASLKCVSAVRTCSARGGGFLEPTRWVPLLKNAPPHYVVDPGYGHGPNNDAWIRISDKVSKAYFSAIENADGDFLAKIEFLADKKMV</sequence>
<name>A0AAN9K4W3_CLITE</name>
<proteinExistence type="predicted"/>
<reference evidence="1 2" key="1">
    <citation type="submission" date="2024-01" db="EMBL/GenBank/DDBJ databases">
        <title>The genomes of 5 underutilized Papilionoideae crops provide insights into root nodulation and disease resistance.</title>
        <authorList>
            <person name="Yuan L."/>
        </authorList>
    </citation>
    <scope>NUCLEOTIDE SEQUENCE [LARGE SCALE GENOMIC DNA]</scope>
    <source>
        <strain evidence="1">LY-2023</strain>
        <tissue evidence="1">Leaf</tissue>
    </source>
</reference>
<gene>
    <name evidence="1" type="ORF">RJT34_07185</name>
</gene>
<accession>A0AAN9K4W3</accession>
<dbReference type="AlphaFoldDB" id="A0AAN9K4W3"/>
<dbReference type="Proteomes" id="UP001359559">
    <property type="component" value="Unassembled WGS sequence"/>
</dbReference>
<evidence type="ECO:0000313" key="1">
    <source>
        <dbReference type="EMBL" id="KAK7310001.1"/>
    </source>
</evidence>
<dbReference type="EMBL" id="JAYKXN010000002">
    <property type="protein sequence ID" value="KAK7310001.1"/>
    <property type="molecule type" value="Genomic_DNA"/>
</dbReference>
<comment type="caution">
    <text evidence="1">The sequence shown here is derived from an EMBL/GenBank/DDBJ whole genome shotgun (WGS) entry which is preliminary data.</text>
</comment>
<keyword evidence="2" id="KW-1185">Reference proteome</keyword>
<protein>
    <submittedName>
        <fullName evidence="1">Uncharacterized protein</fullName>
    </submittedName>
</protein>
<evidence type="ECO:0000313" key="2">
    <source>
        <dbReference type="Proteomes" id="UP001359559"/>
    </source>
</evidence>